<sequence length="56" mass="6368">MIISHKNCVISKHLEQNSDNTEMKFIPIHVQRALVCTSPNFTTEISHSKGAFKIEN</sequence>
<proteinExistence type="predicted"/>
<evidence type="ECO:0000313" key="1">
    <source>
        <dbReference type="EMBL" id="JAH98545.1"/>
    </source>
</evidence>
<dbReference type="AlphaFoldDB" id="A0A0E9X9L8"/>
<dbReference type="EMBL" id="GBXM01010032">
    <property type="protein sequence ID" value="JAH98545.1"/>
    <property type="molecule type" value="Transcribed_RNA"/>
</dbReference>
<reference evidence="1" key="1">
    <citation type="submission" date="2014-11" db="EMBL/GenBank/DDBJ databases">
        <authorList>
            <person name="Amaro Gonzalez C."/>
        </authorList>
    </citation>
    <scope>NUCLEOTIDE SEQUENCE</scope>
</reference>
<organism evidence="1">
    <name type="scientific">Anguilla anguilla</name>
    <name type="common">European freshwater eel</name>
    <name type="synonym">Muraena anguilla</name>
    <dbReference type="NCBI Taxonomy" id="7936"/>
    <lineage>
        <taxon>Eukaryota</taxon>
        <taxon>Metazoa</taxon>
        <taxon>Chordata</taxon>
        <taxon>Craniata</taxon>
        <taxon>Vertebrata</taxon>
        <taxon>Euteleostomi</taxon>
        <taxon>Actinopterygii</taxon>
        <taxon>Neopterygii</taxon>
        <taxon>Teleostei</taxon>
        <taxon>Anguilliformes</taxon>
        <taxon>Anguillidae</taxon>
        <taxon>Anguilla</taxon>
    </lineage>
</organism>
<accession>A0A0E9X9L8</accession>
<name>A0A0E9X9L8_ANGAN</name>
<reference evidence="1" key="2">
    <citation type="journal article" date="2015" name="Fish Shellfish Immunol.">
        <title>Early steps in the European eel (Anguilla anguilla)-Vibrio vulnificus interaction in the gills: Role of the RtxA13 toxin.</title>
        <authorList>
            <person name="Callol A."/>
            <person name="Pajuelo D."/>
            <person name="Ebbesson L."/>
            <person name="Teles M."/>
            <person name="MacKenzie S."/>
            <person name="Amaro C."/>
        </authorList>
    </citation>
    <scope>NUCLEOTIDE SEQUENCE</scope>
</reference>
<protein>
    <submittedName>
        <fullName evidence="1">Uncharacterized protein</fullName>
    </submittedName>
</protein>